<dbReference type="EMBL" id="MU006599">
    <property type="protein sequence ID" value="KAF2743252.1"/>
    <property type="molecule type" value="Genomic_DNA"/>
</dbReference>
<feature type="compositionally biased region" description="Basic and acidic residues" evidence="1">
    <location>
        <begin position="572"/>
        <end position="587"/>
    </location>
</feature>
<evidence type="ECO:0000256" key="1">
    <source>
        <dbReference type="SAM" id="MobiDB-lite"/>
    </source>
</evidence>
<feature type="compositionally biased region" description="Low complexity" evidence="1">
    <location>
        <begin position="258"/>
        <end position="275"/>
    </location>
</feature>
<gene>
    <name evidence="3" type="ORF">M011DRAFT_451796</name>
</gene>
<reference evidence="3" key="1">
    <citation type="journal article" date="2020" name="Stud. Mycol.">
        <title>101 Dothideomycetes genomes: a test case for predicting lifestyles and emergence of pathogens.</title>
        <authorList>
            <person name="Haridas S."/>
            <person name="Albert R."/>
            <person name="Binder M."/>
            <person name="Bloem J."/>
            <person name="Labutti K."/>
            <person name="Salamov A."/>
            <person name="Andreopoulos B."/>
            <person name="Baker S."/>
            <person name="Barry K."/>
            <person name="Bills G."/>
            <person name="Bluhm B."/>
            <person name="Cannon C."/>
            <person name="Castanera R."/>
            <person name="Culley D."/>
            <person name="Daum C."/>
            <person name="Ezra D."/>
            <person name="Gonzalez J."/>
            <person name="Henrissat B."/>
            <person name="Kuo A."/>
            <person name="Liang C."/>
            <person name="Lipzen A."/>
            <person name="Lutzoni F."/>
            <person name="Magnuson J."/>
            <person name="Mondo S."/>
            <person name="Nolan M."/>
            <person name="Ohm R."/>
            <person name="Pangilinan J."/>
            <person name="Park H.-J."/>
            <person name="Ramirez L."/>
            <person name="Alfaro M."/>
            <person name="Sun H."/>
            <person name="Tritt A."/>
            <person name="Yoshinaga Y."/>
            <person name="Zwiers L.-H."/>
            <person name="Turgeon B."/>
            <person name="Goodwin S."/>
            <person name="Spatafora J."/>
            <person name="Crous P."/>
            <person name="Grigoriev I."/>
        </authorList>
    </citation>
    <scope>NUCLEOTIDE SEQUENCE</scope>
    <source>
        <strain evidence="3">CBS 119925</strain>
    </source>
</reference>
<feature type="transmembrane region" description="Helical" evidence="2">
    <location>
        <begin position="119"/>
        <end position="140"/>
    </location>
</feature>
<feature type="transmembrane region" description="Helical" evidence="2">
    <location>
        <begin position="76"/>
        <end position="98"/>
    </location>
</feature>
<proteinExistence type="predicted"/>
<evidence type="ECO:0000313" key="4">
    <source>
        <dbReference type="Proteomes" id="UP000799440"/>
    </source>
</evidence>
<evidence type="ECO:0000313" key="3">
    <source>
        <dbReference type="EMBL" id="KAF2743252.1"/>
    </source>
</evidence>
<keyword evidence="4" id="KW-1185">Reference proteome</keyword>
<keyword evidence="2" id="KW-1133">Transmembrane helix</keyword>
<accession>A0A6A6UYA5</accession>
<feature type="region of interest" description="Disordered" evidence="1">
    <location>
        <begin position="409"/>
        <end position="438"/>
    </location>
</feature>
<keyword evidence="2" id="KW-0812">Transmembrane</keyword>
<feature type="compositionally biased region" description="Low complexity" evidence="1">
    <location>
        <begin position="214"/>
        <end position="225"/>
    </location>
</feature>
<keyword evidence="2" id="KW-0472">Membrane</keyword>
<feature type="region of interest" description="Disordered" evidence="1">
    <location>
        <begin position="250"/>
        <end position="276"/>
    </location>
</feature>
<name>A0A6A6UYA5_9PLEO</name>
<protein>
    <submittedName>
        <fullName evidence="3">Uncharacterized protein</fullName>
    </submittedName>
</protein>
<feature type="transmembrane region" description="Helical" evidence="2">
    <location>
        <begin position="36"/>
        <end position="64"/>
    </location>
</feature>
<feature type="region of interest" description="Disordered" evidence="1">
    <location>
        <begin position="355"/>
        <end position="384"/>
    </location>
</feature>
<evidence type="ECO:0000256" key="2">
    <source>
        <dbReference type="SAM" id="Phobius"/>
    </source>
</evidence>
<dbReference type="OrthoDB" id="3944567at2759"/>
<sequence length="596" mass="64375">MADSASSSSSAEAGKTSKTEATATIKIAEKVSQRQGALIGLVVCLNVLLWCSILVLLGTFYLVVEGSKDATLTLTAVLTILSSFVSIGYVVLHTIFSLKQRLWRHQHQRASIQKKTSYVAVRIVGPLCVLWLLTAGWNMITVARRPRCLPDISGFAKWESGTTCIVARISVAFSSLALMASCAVFGMLAVLRRPFEAHVFRYRHRERVQGHLTPAPSRGSSPARSYTSSKIHSRMSSVMSSVTHIRNLSNSSVNIDNSNPQSTSSSTPTGYPSTPHKMAPLVTPSGFIPLSTPQQYSHSVWRAVHPTLPSPLGPRTSRSYSNLPNAVSGPQMYARSRYSRSSISLTRPHRLSMAAPPGSDIWSDHSVSTGPEDEGANVEAGGHSEMSTKRASASEIAYALLNGTAIPGTHSVPNRSNVKGHVRHSSAPDGAQANTTAGAAEEMRTGRMALGWKPELRCATDTDVKERLETKRQSVMVRSASQELLSLPDLDSSPDGSLTSLRKELEKDLDCSGAQIWKSQSESLLRAGTGLEAEEKDIAGRVSRMPQRPKIPKRGSDERSSVSIGDSGNEGAEGKRARRLTMEESKNKPLPKIAVL</sequence>
<organism evidence="3 4">
    <name type="scientific">Sporormia fimetaria CBS 119925</name>
    <dbReference type="NCBI Taxonomy" id="1340428"/>
    <lineage>
        <taxon>Eukaryota</taxon>
        <taxon>Fungi</taxon>
        <taxon>Dikarya</taxon>
        <taxon>Ascomycota</taxon>
        <taxon>Pezizomycotina</taxon>
        <taxon>Dothideomycetes</taxon>
        <taxon>Pleosporomycetidae</taxon>
        <taxon>Pleosporales</taxon>
        <taxon>Sporormiaceae</taxon>
        <taxon>Sporormia</taxon>
    </lineage>
</organism>
<feature type="region of interest" description="Disordered" evidence="1">
    <location>
        <begin position="536"/>
        <end position="596"/>
    </location>
</feature>
<dbReference type="Proteomes" id="UP000799440">
    <property type="component" value="Unassembled WGS sequence"/>
</dbReference>
<dbReference type="AlphaFoldDB" id="A0A6A6UYA5"/>
<feature type="region of interest" description="Disordered" evidence="1">
    <location>
        <begin position="210"/>
        <end position="232"/>
    </location>
</feature>